<evidence type="ECO:0000313" key="14">
    <source>
        <dbReference type="Proteomes" id="UP001620645"/>
    </source>
</evidence>
<dbReference type="AlphaFoldDB" id="A0ABD2J1A3"/>
<comment type="catalytic activity">
    <reaction evidence="10">
        <text>holo-[cytochrome c] = apo-[cytochrome c] + heme b</text>
        <dbReference type="Rhea" id="RHEA:22648"/>
        <dbReference type="Rhea" id="RHEA-COMP:10725"/>
        <dbReference type="Rhea" id="RHEA-COMP:10726"/>
        <dbReference type="ChEBI" id="CHEBI:29950"/>
        <dbReference type="ChEBI" id="CHEBI:60344"/>
        <dbReference type="ChEBI" id="CHEBI:83739"/>
        <dbReference type="EC" id="4.4.1.17"/>
    </reaction>
    <physiologicalReaction direction="right-to-left" evidence="10">
        <dbReference type="Rhea" id="RHEA:22650"/>
    </physiologicalReaction>
</comment>
<evidence type="ECO:0000313" key="13">
    <source>
        <dbReference type="EMBL" id="KAL3083385.1"/>
    </source>
</evidence>
<evidence type="ECO:0000256" key="9">
    <source>
        <dbReference type="ARBA" id="ARBA00023239"/>
    </source>
</evidence>
<accession>A0ABD2J1A3</accession>
<evidence type="ECO:0000256" key="11">
    <source>
        <dbReference type="RuleBase" id="RU363130"/>
    </source>
</evidence>
<evidence type="ECO:0000256" key="5">
    <source>
        <dbReference type="ARBA" id="ARBA00022792"/>
    </source>
</evidence>
<keyword evidence="4 11" id="KW-0479">Metal-binding</keyword>
<keyword evidence="14" id="KW-1185">Reference proteome</keyword>
<evidence type="ECO:0000256" key="3">
    <source>
        <dbReference type="ARBA" id="ARBA00022617"/>
    </source>
</evidence>
<proteinExistence type="inferred from homology"/>
<dbReference type="Pfam" id="PF01265">
    <property type="entry name" value="Cyto_heme_lyase"/>
    <property type="match status" value="1"/>
</dbReference>
<comment type="similarity">
    <text evidence="2 11">Belongs to the cytochrome c-type heme lyase family.</text>
</comment>
<dbReference type="InterPro" id="IPR000511">
    <property type="entry name" value="Holocyt_c/c1_synthase"/>
</dbReference>
<reference evidence="13 14" key="1">
    <citation type="submission" date="2024-10" db="EMBL/GenBank/DDBJ databases">
        <authorList>
            <person name="Kim D."/>
        </authorList>
    </citation>
    <scope>NUCLEOTIDE SEQUENCE [LARGE SCALE GENOMIC DNA]</scope>
    <source>
        <strain evidence="13">Taebaek</strain>
    </source>
</reference>
<organism evidence="13 14">
    <name type="scientific">Heterodera schachtii</name>
    <name type="common">Sugarbeet cyst nematode worm</name>
    <name type="synonym">Tylenchus schachtii</name>
    <dbReference type="NCBI Taxonomy" id="97005"/>
    <lineage>
        <taxon>Eukaryota</taxon>
        <taxon>Metazoa</taxon>
        <taxon>Ecdysozoa</taxon>
        <taxon>Nematoda</taxon>
        <taxon>Chromadorea</taxon>
        <taxon>Rhabditida</taxon>
        <taxon>Tylenchina</taxon>
        <taxon>Tylenchomorpha</taxon>
        <taxon>Tylenchoidea</taxon>
        <taxon>Heteroderidae</taxon>
        <taxon>Heteroderinae</taxon>
        <taxon>Heterodera</taxon>
    </lineage>
</organism>
<dbReference type="PANTHER" id="PTHR12743:SF0">
    <property type="entry name" value="HOLOCYTOCHROME C-TYPE SYNTHASE"/>
    <property type="match status" value="1"/>
</dbReference>
<gene>
    <name evidence="13" type="ORF">niasHS_011187</name>
</gene>
<dbReference type="EC" id="4.4.1.17" evidence="11"/>
<feature type="compositionally biased region" description="Gly residues" evidence="12">
    <location>
        <begin position="1"/>
        <end position="13"/>
    </location>
</feature>
<keyword evidence="3 11" id="KW-0349">Heme</keyword>
<feature type="compositionally biased region" description="Polar residues" evidence="12">
    <location>
        <begin position="17"/>
        <end position="27"/>
    </location>
</feature>
<protein>
    <recommendedName>
        <fullName evidence="11">Holocytochrome c-type synthase</fullName>
        <ecNumber evidence="11">4.4.1.17</ecNumber>
    </recommendedName>
</protein>
<evidence type="ECO:0000256" key="8">
    <source>
        <dbReference type="ARBA" id="ARBA00023136"/>
    </source>
</evidence>
<dbReference type="GO" id="GO:0005743">
    <property type="term" value="C:mitochondrial inner membrane"/>
    <property type="evidence" value="ECO:0007669"/>
    <property type="project" value="UniProtKB-SubCell"/>
</dbReference>
<evidence type="ECO:0000256" key="1">
    <source>
        <dbReference type="ARBA" id="ARBA00004273"/>
    </source>
</evidence>
<feature type="compositionally biased region" description="Pro residues" evidence="12">
    <location>
        <begin position="30"/>
        <end position="41"/>
    </location>
</feature>
<evidence type="ECO:0000256" key="2">
    <source>
        <dbReference type="ARBA" id="ARBA00007255"/>
    </source>
</evidence>
<dbReference type="PANTHER" id="PTHR12743">
    <property type="entry name" value="CYTOCHROME C1 HEME LYASE"/>
    <property type="match status" value="1"/>
</dbReference>
<sequence length="234" mass="27034">MSGGCPLAGGASGNGCPMSNGSEQIDPSNAMPPPNQKPAPDQPFVLSTNRQKSTIPKAKVMVDGQLETWEYPSAQMFWNAMLKKGWRWRDDQLDQRDMDNIIRIHNANNELAWQEVLKWEHSLHPECDMPKLKSFHGDAKNLSPRARFRSWLGYQLPFDRHNWLVDRCGREVPYIIDYYDVGHVNPETKLFAHLDVRPAIRDASTMWDRMVVGYWRMKDNLNGWISNKLRREAA</sequence>
<name>A0ABD2J1A3_HETSC</name>
<evidence type="ECO:0000256" key="6">
    <source>
        <dbReference type="ARBA" id="ARBA00023004"/>
    </source>
</evidence>
<evidence type="ECO:0000256" key="7">
    <source>
        <dbReference type="ARBA" id="ARBA00023128"/>
    </source>
</evidence>
<feature type="region of interest" description="Disordered" evidence="12">
    <location>
        <begin position="1"/>
        <end position="52"/>
    </location>
</feature>
<dbReference type="Proteomes" id="UP001620645">
    <property type="component" value="Unassembled WGS sequence"/>
</dbReference>
<keyword evidence="7 11" id="KW-0496">Mitochondrion</keyword>
<comment type="caution">
    <text evidence="13">The sequence shown here is derived from an EMBL/GenBank/DDBJ whole genome shotgun (WGS) entry which is preliminary data.</text>
</comment>
<keyword evidence="6 11" id="KW-0408">Iron</keyword>
<evidence type="ECO:0000256" key="10">
    <source>
        <dbReference type="ARBA" id="ARBA00023944"/>
    </source>
</evidence>
<comment type="function">
    <text evidence="11">Lyase that catalyzes the covalent linking of the heme group to the cytochrome C apoprotein to produce the mature functional cytochrome.</text>
</comment>
<evidence type="ECO:0000256" key="12">
    <source>
        <dbReference type="SAM" id="MobiDB-lite"/>
    </source>
</evidence>
<comment type="subcellular location">
    <subcellularLocation>
        <location evidence="1 11">Mitochondrion inner membrane</location>
    </subcellularLocation>
</comment>
<dbReference type="GO" id="GO:0004408">
    <property type="term" value="F:holocytochrome-c synthase activity"/>
    <property type="evidence" value="ECO:0007669"/>
    <property type="project" value="UniProtKB-EC"/>
</dbReference>
<dbReference type="PROSITE" id="PS00821">
    <property type="entry name" value="CYTO_HEME_LYASE_1"/>
    <property type="match status" value="1"/>
</dbReference>
<keyword evidence="9 11" id="KW-0456">Lyase</keyword>
<dbReference type="EMBL" id="JBICCN010000254">
    <property type="protein sequence ID" value="KAL3083385.1"/>
    <property type="molecule type" value="Genomic_DNA"/>
</dbReference>
<keyword evidence="5 11" id="KW-0999">Mitochondrion inner membrane</keyword>
<keyword evidence="8 11" id="KW-0472">Membrane</keyword>
<dbReference type="GO" id="GO:0046872">
    <property type="term" value="F:metal ion binding"/>
    <property type="evidence" value="ECO:0007669"/>
    <property type="project" value="UniProtKB-KW"/>
</dbReference>
<evidence type="ECO:0000256" key="4">
    <source>
        <dbReference type="ARBA" id="ARBA00022723"/>
    </source>
</evidence>